<keyword evidence="5" id="KW-0998">Cell outer membrane</keyword>
<dbReference type="OrthoDB" id="5694214at2"/>
<reference evidence="9" key="1">
    <citation type="submission" date="2016-11" db="EMBL/GenBank/DDBJ databases">
        <authorList>
            <person name="Varghese N."/>
            <person name="Submissions S."/>
        </authorList>
    </citation>
    <scope>NUCLEOTIDE SEQUENCE [LARGE SCALE GENOMIC DNA]</scope>
    <source>
        <strain evidence="9">DSM 19858</strain>
    </source>
</reference>
<name>A0A1M6FV10_9FLAO</name>
<evidence type="ECO:0000256" key="3">
    <source>
        <dbReference type="ARBA" id="ARBA00022729"/>
    </source>
</evidence>
<evidence type="ECO:0000313" key="8">
    <source>
        <dbReference type="EMBL" id="SHJ01571.1"/>
    </source>
</evidence>
<dbReference type="InterPro" id="IPR012944">
    <property type="entry name" value="SusD_RagB_dom"/>
</dbReference>
<evidence type="ECO:0000256" key="2">
    <source>
        <dbReference type="ARBA" id="ARBA00006275"/>
    </source>
</evidence>
<evidence type="ECO:0000256" key="4">
    <source>
        <dbReference type="ARBA" id="ARBA00023136"/>
    </source>
</evidence>
<feature type="domain" description="RagB/SusD" evidence="6">
    <location>
        <begin position="352"/>
        <end position="463"/>
    </location>
</feature>
<evidence type="ECO:0000256" key="5">
    <source>
        <dbReference type="ARBA" id="ARBA00023237"/>
    </source>
</evidence>
<accession>A0A1M6FV10</accession>
<dbReference type="GO" id="GO:0009279">
    <property type="term" value="C:cell outer membrane"/>
    <property type="evidence" value="ECO:0007669"/>
    <property type="project" value="UniProtKB-SubCell"/>
</dbReference>
<evidence type="ECO:0000259" key="7">
    <source>
        <dbReference type="Pfam" id="PF14322"/>
    </source>
</evidence>
<dbReference type="Proteomes" id="UP000184543">
    <property type="component" value="Unassembled WGS sequence"/>
</dbReference>
<comment type="similarity">
    <text evidence="2">Belongs to the SusD family.</text>
</comment>
<evidence type="ECO:0000259" key="6">
    <source>
        <dbReference type="Pfam" id="PF07980"/>
    </source>
</evidence>
<dbReference type="InterPro" id="IPR033985">
    <property type="entry name" value="SusD-like_N"/>
</dbReference>
<dbReference type="STRING" id="192903.SAMN04488513_102565"/>
<dbReference type="Pfam" id="PF07980">
    <property type="entry name" value="SusD_RagB"/>
    <property type="match status" value="1"/>
</dbReference>
<dbReference type="RefSeq" id="WP_072991508.1">
    <property type="nucleotide sequence ID" value="NZ_FQYU01000002.1"/>
</dbReference>
<dbReference type="Gene3D" id="1.25.40.390">
    <property type="match status" value="1"/>
</dbReference>
<protein>
    <submittedName>
        <fullName evidence="8">Starch-binding associating with outer membrane</fullName>
    </submittedName>
</protein>
<dbReference type="Pfam" id="PF14322">
    <property type="entry name" value="SusD-like_3"/>
    <property type="match status" value="1"/>
</dbReference>
<feature type="domain" description="SusD-like N-terminal" evidence="7">
    <location>
        <begin position="90"/>
        <end position="228"/>
    </location>
</feature>
<dbReference type="EMBL" id="FQYU01000002">
    <property type="protein sequence ID" value="SHJ01571.1"/>
    <property type="molecule type" value="Genomic_DNA"/>
</dbReference>
<organism evidence="8 9">
    <name type="scientific">Pseudozobellia thermophila</name>
    <dbReference type="NCBI Taxonomy" id="192903"/>
    <lineage>
        <taxon>Bacteria</taxon>
        <taxon>Pseudomonadati</taxon>
        <taxon>Bacteroidota</taxon>
        <taxon>Flavobacteriia</taxon>
        <taxon>Flavobacteriales</taxon>
        <taxon>Flavobacteriaceae</taxon>
        <taxon>Pseudozobellia</taxon>
    </lineage>
</organism>
<comment type="subcellular location">
    <subcellularLocation>
        <location evidence="1">Cell outer membrane</location>
    </subcellularLocation>
</comment>
<keyword evidence="3" id="KW-0732">Signal</keyword>
<dbReference type="CDD" id="cd08977">
    <property type="entry name" value="SusD"/>
    <property type="match status" value="1"/>
</dbReference>
<dbReference type="AlphaFoldDB" id="A0A1M6FV10"/>
<evidence type="ECO:0000313" key="9">
    <source>
        <dbReference type="Proteomes" id="UP000184543"/>
    </source>
</evidence>
<sequence>MDYIKLIKKYNLYFLAGLLFVVVSCDDDLLDKLPLGEVATNEELGVGGQEAAVFGIYSKTRTTSVGGWSRLWFGSIRSDDAEKGSTASDAAANGNAFNDFQYVATNGLNTEWWNGHYEVIFACNEVINNIESQGLTDEGSLINDAEARAIRALMYFELRRDYGEVPIITATIDVPSDAFAPKSSVADVDQFIIDDLKIAEENLPLTWPGFPGRATSGFAKSLLGKLYLYQEDWNNAYDKLKEVIDSQVYALDPSLINLFEKGGNNGVESIFEIQQTITENGEQYANIYFVSQGVRGTGEWNLGWGFNVPTQDLVDAFEPGDLRKTNTILVSGEEDGGFGGGILPESPPLAQKYWNKKAYTMADMRQEYGVNGNRWENIKIFRYADVLLMAAEAGNESGAISSADVADLINQIRSRAGLPNTTASTRSELRDAIKQERRVELAMEESRFYDLVRWGDASEVLGGLGYLPKHALYPIPQEAIDQSGGVITQNSDY</sequence>
<proteinExistence type="inferred from homology"/>
<evidence type="ECO:0000256" key="1">
    <source>
        <dbReference type="ARBA" id="ARBA00004442"/>
    </source>
</evidence>
<keyword evidence="4" id="KW-0472">Membrane</keyword>
<dbReference type="SUPFAM" id="SSF48452">
    <property type="entry name" value="TPR-like"/>
    <property type="match status" value="1"/>
</dbReference>
<dbReference type="InterPro" id="IPR011990">
    <property type="entry name" value="TPR-like_helical_dom_sf"/>
</dbReference>
<keyword evidence="9" id="KW-1185">Reference proteome</keyword>
<dbReference type="PROSITE" id="PS51257">
    <property type="entry name" value="PROKAR_LIPOPROTEIN"/>
    <property type="match status" value="1"/>
</dbReference>
<gene>
    <name evidence="8" type="ORF">SAMN04488513_102565</name>
</gene>